<dbReference type="AlphaFoldDB" id="A0A392RR14"/>
<evidence type="ECO:0000313" key="2">
    <source>
        <dbReference type="Proteomes" id="UP000265520"/>
    </source>
</evidence>
<comment type="caution">
    <text evidence="1">The sequence shown here is derived from an EMBL/GenBank/DDBJ whole genome shotgun (WGS) entry which is preliminary data.</text>
</comment>
<reference evidence="1 2" key="1">
    <citation type="journal article" date="2018" name="Front. Plant Sci.">
        <title>Red Clover (Trifolium pratense) and Zigzag Clover (T. medium) - A Picture of Genomic Similarities and Differences.</title>
        <authorList>
            <person name="Dluhosova J."/>
            <person name="Istvanek J."/>
            <person name="Nedelnik J."/>
            <person name="Repkova J."/>
        </authorList>
    </citation>
    <scope>NUCLEOTIDE SEQUENCE [LARGE SCALE GENOMIC DNA]</scope>
    <source>
        <strain evidence="2">cv. 10/8</strain>
        <tissue evidence="1">Leaf</tissue>
    </source>
</reference>
<feature type="non-terminal residue" evidence="1">
    <location>
        <position position="89"/>
    </location>
</feature>
<protein>
    <submittedName>
        <fullName evidence="1">Cytochrome P450</fullName>
    </submittedName>
</protein>
<organism evidence="1 2">
    <name type="scientific">Trifolium medium</name>
    <dbReference type="NCBI Taxonomy" id="97028"/>
    <lineage>
        <taxon>Eukaryota</taxon>
        <taxon>Viridiplantae</taxon>
        <taxon>Streptophyta</taxon>
        <taxon>Embryophyta</taxon>
        <taxon>Tracheophyta</taxon>
        <taxon>Spermatophyta</taxon>
        <taxon>Magnoliopsida</taxon>
        <taxon>eudicotyledons</taxon>
        <taxon>Gunneridae</taxon>
        <taxon>Pentapetalae</taxon>
        <taxon>rosids</taxon>
        <taxon>fabids</taxon>
        <taxon>Fabales</taxon>
        <taxon>Fabaceae</taxon>
        <taxon>Papilionoideae</taxon>
        <taxon>50 kb inversion clade</taxon>
        <taxon>NPAAA clade</taxon>
        <taxon>Hologalegina</taxon>
        <taxon>IRL clade</taxon>
        <taxon>Trifolieae</taxon>
        <taxon>Trifolium</taxon>
    </lineage>
</organism>
<proteinExistence type="predicted"/>
<dbReference type="PANTHER" id="PTHR47074">
    <property type="entry name" value="BNAC02G40300D PROTEIN"/>
    <property type="match status" value="1"/>
</dbReference>
<name>A0A392RR14_9FABA</name>
<dbReference type="PANTHER" id="PTHR47074:SF48">
    <property type="entry name" value="POLYNUCLEOTIDYL TRANSFERASE, RIBONUCLEASE H-LIKE SUPERFAMILY PROTEIN"/>
    <property type="match status" value="1"/>
</dbReference>
<evidence type="ECO:0000313" key="1">
    <source>
        <dbReference type="EMBL" id="MCI38220.1"/>
    </source>
</evidence>
<dbReference type="Proteomes" id="UP000265520">
    <property type="component" value="Unassembled WGS sequence"/>
</dbReference>
<sequence length="89" mass="10226">MHWQKPETGRYKCNVDASFSAHRNHVGFGMCIRDDEDRFMLAKSLWSSPMCSVDFVEKNNSIPASEVFRCTEAVKSLKVLRGSEEVRLQ</sequence>
<accession>A0A392RR14</accession>
<dbReference type="InterPro" id="IPR052929">
    <property type="entry name" value="RNase_H-like_EbsB-rel"/>
</dbReference>
<keyword evidence="2" id="KW-1185">Reference proteome</keyword>
<dbReference type="EMBL" id="LXQA010253307">
    <property type="protein sequence ID" value="MCI38220.1"/>
    <property type="molecule type" value="Genomic_DNA"/>
</dbReference>